<reference evidence="3 4" key="1">
    <citation type="submission" date="2019-02" db="EMBL/GenBank/DDBJ databases">
        <title>Draft genome sequences of novel Actinobacteria.</title>
        <authorList>
            <person name="Sahin N."/>
            <person name="Ay H."/>
            <person name="Saygin H."/>
        </authorList>
    </citation>
    <scope>NUCLEOTIDE SEQUENCE [LARGE SCALE GENOMIC DNA]</scope>
    <source>
        <strain evidence="3 4">JCM 30529</strain>
    </source>
</reference>
<name>A0ABY2DKG9_9ACTN</name>
<keyword evidence="2" id="KW-0812">Transmembrane</keyword>
<dbReference type="Proteomes" id="UP000295626">
    <property type="component" value="Unassembled WGS sequence"/>
</dbReference>
<sequence length="81" mass="8462">MAFLPLFGGIGPAQTGFSPVRTGGEIESSHAKASAAMEILFFLFLFLALAAASAAGLTVDSRDSADWRSTDEGRRLRPGAC</sequence>
<comment type="caution">
    <text evidence="3">The sequence shown here is derived from an EMBL/GenBank/DDBJ whole genome shotgun (WGS) entry which is preliminary data.</text>
</comment>
<protein>
    <submittedName>
        <fullName evidence="3">Uncharacterized protein</fullName>
    </submittedName>
</protein>
<evidence type="ECO:0000256" key="2">
    <source>
        <dbReference type="SAM" id="Phobius"/>
    </source>
</evidence>
<feature type="region of interest" description="Disordered" evidence="1">
    <location>
        <begin position="56"/>
        <end position="81"/>
    </location>
</feature>
<keyword evidence="4" id="KW-1185">Reference proteome</keyword>
<evidence type="ECO:0000313" key="3">
    <source>
        <dbReference type="EMBL" id="TDB96442.1"/>
    </source>
</evidence>
<organism evidence="3 4">
    <name type="scientific">Micromonospora fluostatini</name>
    <dbReference type="NCBI Taxonomy" id="1629071"/>
    <lineage>
        <taxon>Bacteria</taxon>
        <taxon>Bacillati</taxon>
        <taxon>Actinomycetota</taxon>
        <taxon>Actinomycetes</taxon>
        <taxon>Micromonosporales</taxon>
        <taxon>Micromonosporaceae</taxon>
        <taxon>Micromonospora</taxon>
    </lineage>
</organism>
<gene>
    <name evidence="3" type="ORF">E1091_09275</name>
</gene>
<feature type="compositionally biased region" description="Basic and acidic residues" evidence="1">
    <location>
        <begin position="60"/>
        <end position="75"/>
    </location>
</feature>
<evidence type="ECO:0000313" key="4">
    <source>
        <dbReference type="Proteomes" id="UP000295626"/>
    </source>
</evidence>
<dbReference type="EMBL" id="SMKE01000269">
    <property type="protein sequence ID" value="TDB96442.1"/>
    <property type="molecule type" value="Genomic_DNA"/>
</dbReference>
<evidence type="ECO:0000256" key="1">
    <source>
        <dbReference type="SAM" id="MobiDB-lite"/>
    </source>
</evidence>
<proteinExistence type="predicted"/>
<keyword evidence="2" id="KW-1133">Transmembrane helix</keyword>
<accession>A0ABY2DKG9</accession>
<feature type="transmembrane region" description="Helical" evidence="2">
    <location>
        <begin position="39"/>
        <end position="59"/>
    </location>
</feature>
<keyword evidence="2" id="KW-0472">Membrane</keyword>